<evidence type="ECO:0000259" key="9">
    <source>
        <dbReference type="Pfam" id="PF24882"/>
    </source>
</evidence>
<dbReference type="PANTHER" id="PTHR14052:SF0">
    <property type="entry name" value="ORIGIN RECOGNITION COMPLEX SUBUNIT 2"/>
    <property type="match status" value="1"/>
</dbReference>
<comment type="function">
    <text evidence="6">Component of the origin recognition complex (ORC) that binds origins of replication. DNA-binding is ATP-dependent. ORC is required to assemble the pre-replication complex necessary to initiate DNA replication.</text>
</comment>
<dbReference type="GeneID" id="107223710"/>
<feature type="compositionally biased region" description="Polar residues" evidence="7">
    <location>
        <begin position="120"/>
        <end position="131"/>
    </location>
</feature>
<dbReference type="RefSeq" id="XP_046594688.1">
    <property type="nucleotide sequence ID" value="XM_046738732.1"/>
</dbReference>
<gene>
    <name evidence="11" type="primary">LOC107223710</name>
</gene>
<evidence type="ECO:0000313" key="11">
    <source>
        <dbReference type="RefSeq" id="XP_046594688.1"/>
    </source>
</evidence>
<proteinExistence type="inferred from homology"/>
<evidence type="ECO:0000256" key="3">
    <source>
        <dbReference type="ARBA" id="ARBA00019080"/>
    </source>
</evidence>
<dbReference type="PANTHER" id="PTHR14052">
    <property type="entry name" value="ORIGIN RECOGNITION COMPLEX SUBUNIT 2"/>
    <property type="match status" value="1"/>
</dbReference>
<evidence type="ECO:0000256" key="6">
    <source>
        <dbReference type="RuleBase" id="RU368084"/>
    </source>
</evidence>
<keyword evidence="5 6" id="KW-0539">Nucleus</keyword>
<feature type="region of interest" description="Disordered" evidence="7">
    <location>
        <begin position="1"/>
        <end position="218"/>
    </location>
</feature>
<name>A0ABM3G340_NEOLC</name>
<sequence>MAERSINLRRSTRLKTSSKQATEDSTKGVQRKRRSRKISSSSSDGEQTPDELARELEDELKIIDEDVQKPTELYTEEQDVSGASMYHFPTPSKSGAMAQKAALSRSAATPQTPKHAAKQKNVTDTAQTPHSVRNKFKKQLVSLARNISGESSSESESVSEENEYVPSVDEESDDSEEGEEVKSSEGSESDVEDNKKQIRKTPAKVAPSRLSTSKPKRNTRVTYTDYHLETDDYFEMQSEKVLTSDRTLGRLVNPRMDEEKLQKLLSKQSFVSKEHKEAIRSLSRDYRALFPMWHCILEEGYSLLLHGLGSKRILMNDFHKEILSDHPTLVVNGFFPSLTLKEILDGITTDLLGLQSPTNPNECLSLIESTLRENPEDRLYLLVHNIDGVMLRSNKAQDTLSILASIPNLSLIASVDHINTPLIWDNVKHSRYNFCWWDVTTMLPYDAETSFESSIMVQKSGALALSSLLNVFLSLTSNARAIYVLLIKHQLEHATSDNYPGMLLKDLYSNAREAFLVSSDTALRAQLTEFIDHKLVRSKRNYDGAEYLSIPLDNTLLKQFLDQQETA</sequence>
<evidence type="ECO:0000259" key="8">
    <source>
        <dbReference type="Pfam" id="PF04084"/>
    </source>
</evidence>
<dbReference type="InterPro" id="IPR056773">
    <property type="entry name" value="WHD_ORC2"/>
</dbReference>
<dbReference type="Pfam" id="PF24882">
    <property type="entry name" value="WHD_ORC2"/>
    <property type="match status" value="1"/>
</dbReference>
<dbReference type="InterPro" id="IPR056772">
    <property type="entry name" value="RecA-like_ORC2"/>
</dbReference>
<evidence type="ECO:0000313" key="10">
    <source>
        <dbReference type="Proteomes" id="UP000829291"/>
    </source>
</evidence>
<dbReference type="InterPro" id="IPR007220">
    <property type="entry name" value="ORC2"/>
</dbReference>
<keyword evidence="4 6" id="KW-0235">DNA replication</keyword>
<comment type="similarity">
    <text evidence="2 6">Belongs to the ORC2 family.</text>
</comment>
<evidence type="ECO:0000256" key="4">
    <source>
        <dbReference type="ARBA" id="ARBA00022705"/>
    </source>
</evidence>
<feature type="compositionally biased region" description="Basic and acidic residues" evidence="7">
    <location>
        <begin position="51"/>
        <end position="69"/>
    </location>
</feature>
<protein>
    <recommendedName>
        <fullName evidence="3 6">Origin recognition complex subunit 2</fullName>
    </recommendedName>
</protein>
<evidence type="ECO:0000256" key="7">
    <source>
        <dbReference type="SAM" id="MobiDB-lite"/>
    </source>
</evidence>
<feature type="compositionally biased region" description="Acidic residues" evidence="7">
    <location>
        <begin position="157"/>
        <end position="179"/>
    </location>
</feature>
<accession>A0ABM3G340</accession>
<keyword evidence="10" id="KW-1185">Reference proteome</keyword>
<dbReference type="Pfam" id="PF04084">
    <property type="entry name" value="RecA-like_ORC2"/>
    <property type="match status" value="1"/>
</dbReference>
<dbReference type="Proteomes" id="UP000829291">
    <property type="component" value="Chromosome 4"/>
</dbReference>
<evidence type="ECO:0000256" key="1">
    <source>
        <dbReference type="ARBA" id="ARBA00004123"/>
    </source>
</evidence>
<evidence type="ECO:0000256" key="2">
    <source>
        <dbReference type="ARBA" id="ARBA00007421"/>
    </source>
</evidence>
<feature type="domain" description="Origin recognition complex subunit 2 RecA-like" evidence="8">
    <location>
        <begin position="279"/>
        <end position="439"/>
    </location>
</feature>
<reference evidence="11" key="1">
    <citation type="submission" date="2025-08" db="UniProtKB">
        <authorList>
            <consortium name="RefSeq"/>
        </authorList>
    </citation>
    <scope>IDENTIFICATION</scope>
    <source>
        <tissue evidence="11">Thorax and Abdomen</tissue>
    </source>
</reference>
<evidence type="ECO:0000256" key="5">
    <source>
        <dbReference type="ARBA" id="ARBA00023242"/>
    </source>
</evidence>
<feature type="domain" description="Origin recognition complex subunit 2 winged-helix" evidence="9">
    <location>
        <begin position="498"/>
        <end position="554"/>
    </location>
</feature>
<comment type="subunit">
    <text evidence="6">Component of the origin recognition complex (ORC).</text>
</comment>
<comment type="subcellular location">
    <subcellularLocation>
        <location evidence="1 6">Nucleus</location>
    </subcellularLocation>
</comment>
<organism evidence="10 11">
    <name type="scientific">Neodiprion lecontei</name>
    <name type="common">Redheaded pine sawfly</name>
    <dbReference type="NCBI Taxonomy" id="441921"/>
    <lineage>
        <taxon>Eukaryota</taxon>
        <taxon>Metazoa</taxon>
        <taxon>Ecdysozoa</taxon>
        <taxon>Arthropoda</taxon>
        <taxon>Hexapoda</taxon>
        <taxon>Insecta</taxon>
        <taxon>Pterygota</taxon>
        <taxon>Neoptera</taxon>
        <taxon>Endopterygota</taxon>
        <taxon>Hymenoptera</taxon>
        <taxon>Tenthredinoidea</taxon>
        <taxon>Diprionidae</taxon>
        <taxon>Diprioninae</taxon>
        <taxon>Neodiprion</taxon>
    </lineage>
</organism>